<dbReference type="InterPro" id="IPR039226">
    <property type="entry name" value="Ski3/TTC37"/>
</dbReference>
<dbReference type="Proteomes" id="UP000316759">
    <property type="component" value="Unassembled WGS sequence"/>
</dbReference>
<accession>A0A504Z7X4</accession>
<dbReference type="GO" id="GO:0006401">
    <property type="term" value="P:RNA catabolic process"/>
    <property type="evidence" value="ECO:0007669"/>
    <property type="project" value="InterPro"/>
</dbReference>
<dbReference type="GO" id="GO:0055087">
    <property type="term" value="C:Ski complex"/>
    <property type="evidence" value="ECO:0007669"/>
    <property type="project" value="InterPro"/>
</dbReference>
<evidence type="ECO:0000313" key="4">
    <source>
        <dbReference type="EMBL" id="TPP65988.1"/>
    </source>
</evidence>
<evidence type="ECO:0000256" key="3">
    <source>
        <dbReference type="PROSITE-ProRule" id="PRU00339"/>
    </source>
</evidence>
<reference evidence="4 5" key="1">
    <citation type="submission" date="2019-04" db="EMBL/GenBank/DDBJ databases">
        <title>Annotation for the trematode Fasciola gigantica.</title>
        <authorList>
            <person name="Choi Y.-J."/>
        </authorList>
    </citation>
    <scope>NUCLEOTIDE SEQUENCE [LARGE SCALE GENOMIC DNA]</scope>
    <source>
        <strain evidence="4">Uganda_cow_1</strain>
    </source>
</reference>
<evidence type="ECO:0000313" key="5">
    <source>
        <dbReference type="Proteomes" id="UP000316759"/>
    </source>
</evidence>
<dbReference type="PANTHER" id="PTHR15704:SF7">
    <property type="entry name" value="SUPERKILLER COMPLEX PROTEIN 3"/>
    <property type="match status" value="1"/>
</dbReference>
<evidence type="ECO:0000256" key="1">
    <source>
        <dbReference type="ARBA" id="ARBA00022737"/>
    </source>
</evidence>
<sequence length="1590" mass="178406">MDRLVRSKLKIARKLYQDSDFHECLSLIHEILEQDGNNYHALVLKAASCDQLGMEDEAADCFWRAICIDKTNILAWQGFVQMGSKNMDRYYSTLVCACLELIQCYSSPELTDKLVSTERLLIELLVRYRLQLPSDELLDLRRICESLLQVEPYNPYALEALIRLKIEAFLFSAFPATISPNLSVEISATLDTLQFCRELVHPDTVAQIDALSAHIMDHPDKNGAIELTASVENTVQLGRLAHIVASGMLSDAGDSHTAASTPADQVTSDTGRVTSWSTVVVDVVSQMRLNGQSGIHSWRHLDLMDFHAMCLLSLATFKQHSFPECDSLADQMLSYINAHRNEMHMESHELRELASVPISQLTDFLRPRPSVVPFRLKPSRVGLSVGTALDCLTEWILALRLANAAASEQPSLTNHVSQNVVPRFFSSHQNSFYWPGLVHTLWLECCLTDRNIRLSISLLFPDTTMESVTLDDILSTCDEQWTGRAKLCCLWAGVEQALHDRQPSGDSLIRLANCIFKLLEEFDSPKTSREHFIFGRLLGKLTKFAKLLADETRLSQTVERDCYAAGIVADRTYFANHLSLGRLCRRMGQLKEALEALTQVKKQCPRSPECTYELALTFCQNNQIQQAFDCYNGVDQKLFTEEMWLNYGLVALHLRNTLKSVPALQKVIISDPKNAMYWEILGEAYLLRRSYDTAVKTLTKSIELDPNRPLARILCGQAYRGLGENTLAQQHLESGLGLVRGPPETKARSVKSDAVYLRLLTLKELIEINHSSAHNNLLRGLSGLAFEQLKNVLQHLAEVFDCSTAVGHVPVWALHIAGSAFSLFTVIHDPDLRVPVPNRLLNVLQVRGIPEENGRKNTDLTYTLVCPCVCLRLATVYCACALKQWSTMEHKQRACATPMIHDSSALQRGSLLVTVGIQCLSHARYLKLGHSSACTCSLKTNEVRMNQLFDLAECFLKRVCRELNHAAELDQRFLDECENEQDVAAVSKIDQLETSANKLVQRRLNAYNALRSKAWYGLAELISLRQSQPNMIPEYCLCQALMAKPQNSKAMASLALRILNQGRHKVASAMITQLQAMDSENVLVWLSSAYLNAIASNPAWGEFALGDERKQSILRDLLQAACLGANIQVAFHLVKYLFPTLLETLHGRDEQNRLSSNTRSFIRLAIEVASEAQNRALAFEPENPVLWHNRGILLQLSGLSTPAFFCLQKAMQLQCSEEEELTPIMKVRFDLLRAQYFLASYLRGSPDWPTADQLVPDGDVAYDSTLCTSLAEALAKAIIFLHHPHRSAQYDEARRCLTTELARLARQQGSQAAATALSVSPDAGAWITLIRYFSQLSRSSSILSTQVFEFQSGTSSSWFCPPQLAVQLSRAISSSPVPKETNHIRSLCQRLLLCEQVYNSNWSHQDYETGNGDVGYHPLADLHCPRPDERALWSEYNATLSGLLSNGFSSGLAHLTRYVAQYPTDPLRWTALGRWLLNRYIETKSIVQKPKLIDHRASCWPVILHCARTAVLLSDHAPFHLLLTDLLSRCTKLWLSISSSSRSDIATDQDGLFLLCCIRRAAALFPQSPGILEQLLECTNYFDSRSTMTR</sequence>
<dbReference type="SMART" id="SM00028">
    <property type="entry name" value="TPR"/>
    <property type="match status" value="7"/>
</dbReference>
<dbReference type="EMBL" id="SUNJ01002428">
    <property type="protein sequence ID" value="TPP65988.1"/>
    <property type="molecule type" value="Genomic_DNA"/>
</dbReference>
<dbReference type="OrthoDB" id="421075at2759"/>
<dbReference type="STRING" id="46835.A0A504Z7X4"/>
<proteinExistence type="predicted"/>
<evidence type="ECO:0008006" key="6">
    <source>
        <dbReference type="Google" id="ProtNLM"/>
    </source>
</evidence>
<dbReference type="InterPro" id="IPR019734">
    <property type="entry name" value="TPR_rpt"/>
</dbReference>
<comment type="caution">
    <text evidence="4">The sequence shown here is derived from an EMBL/GenBank/DDBJ whole genome shotgun (WGS) entry which is preliminary data.</text>
</comment>
<keyword evidence="1" id="KW-0677">Repeat</keyword>
<protein>
    <recommendedName>
        <fullName evidence="6">Tetratricopeptide repeat protein 37</fullName>
    </recommendedName>
</protein>
<dbReference type="PROSITE" id="PS50005">
    <property type="entry name" value="TPR"/>
    <property type="match status" value="1"/>
</dbReference>
<evidence type="ECO:0000256" key="2">
    <source>
        <dbReference type="ARBA" id="ARBA00022803"/>
    </source>
</evidence>
<organism evidence="4 5">
    <name type="scientific">Fasciola gigantica</name>
    <name type="common">Giant liver fluke</name>
    <dbReference type="NCBI Taxonomy" id="46835"/>
    <lineage>
        <taxon>Eukaryota</taxon>
        <taxon>Metazoa</taxon>
        <taxon>Spiralia</taxon>
        <taxon>Lophotrochozoa</taxon>
        <taxon>Platyhelminthes</taxon>
        <taxon>Trematoda</taxon>
        <taxon>Digenea</taxon>
        <taxon>Plagiorchiida</taxon>
        <taxon>Echinostomata</taxon>
        <taxon>Echinostomatoidea</taxon>
        <taxon>Fasciolidae</taxon>
        <taxon>Fasciola</taxon>
    </lineage>
</organism>
<feature type="repeat" description="TPR" evidence="3">
    <location>
        <begin position="675"/>
        <end position="708"/>
    </location>
</feature>
<keyword evidence="5" id="KW-1185">Reference proteome</keyword>
<dbReference type="Pfam" id="PF13432">
    <property type="entry name" value="TPR_16"/>
    <property type="match status" value="1"/>
</dbReference>
<keyword evidence="2 3" id="KW-0802">TPR repeat</keyword>
<gene>
    <name evidence="4" type="ORF">FGIG_07574</name>
</gene>
<dbReference type="Gene3D" id="1.25.40.10">
    <property type="entry name" value="Tetratricopeptide repeat domain"/>
    <property type="match status" value="4"/>
</dbReference>
<dbReference type="SUPFAM" id="SSF48452">
    <property type="entry name" value="TPR-like"/>
    <property type="match status" value="3"/>
</dbReference>
<dbReference type="PANTHER" id="PTHR15704">
    <property type="entry name" value="SUPERKILLER 3 PROTEIN-RELATED"/>
    <property type="match status" value="1"/>
</dbReference>
<name>A0A504Z7X4_FASGI</name>
<dbReference type="InterPro" id="IPR011990">
    <property type="entry name" value="TPR-like_helical_dom_sf"/>
</dbReference>